<sequence length="203" mass="21768">MANHEVNTGRRRFLTATTAAVGAIGAGFAAVPFITSFKPSARAQTAGAPVSVNIAKIDNEPGMRIIQQWRGKPVWVFKRTPEQLAALPSLDGSLRDPKSDNPDQTPAFAKNEARTIKGKENIAVIVGICTHLGCSPTFVPEMLPQPFDAEWKGGFYCPCHQSRFDLAGRVYQGVPAPSNLEVPPYHFADDNTVVIGVAPEGAA</sequence>
<dbReference type="InterPro" id="IPR019470">
    <property type="entry name" value="Ubiq_cytC_Rdtase_Fe-S_su_TAT"/>
</dbReference>
<comment type="similarity">
    <text evidence="3">Belongs to the Rieske iron-sulfur protein family.</text>
</comment>
<evidence type="ECO:0000256" key="12">
    <source>
        <dbReference type="ARBA" id="ARBA00022967"/>
    </source>
</evidence>
<dbReference type="RefSeq" id="WP_188447321.1">
    <property type="nucleotide sequence ID" value="NZ_BMFO01000001.1"/>
</dbReference>
<evidence type="ECO:0000256" key="9">
    <source>
        <dbReference type="ARBA" id="ARBA00022692"/>
    </source>
</evidence>
<dbReference type="Proteomes" id="UP000632858">
    <property type="component" value="Unassembled WGS sequence"/>
</dbReference>
<reference evidence="24" key="1">
    <citation type="journal article" date="2014" name="Int. J. Syst. Evol. Microbiol.">
        <title>Complete genome sequence of Corynebacterium casei LMG S-19264T (=DSM 44701T), isolated from a smear-ripened cheese.</title>
        <authorList>
            <consortium name="US DOE Joint Genome Institute (JGI-PGF)"/>
            <person name="Walter F."/>
            <person name="Albersmeier A."/>
            <person name="Kalinowski J."/>
            <person name="Ruckert C."/>
        </authorList>
    </citation>
    <scope>NUCLEOTIDE SEQUENCE</scope>
    <source>
        <strain evidence="24">CGMCC 1.12726</strain>
    </source>
</reference>
<name>A0A917CG19_9GAMM</name>
<evidence type="ECO:0000256" key="20">
    <source>
        <dbReference type="RuleBase" id="RU004494"/>
    </source>
</evidence>
<keyword evidence="18" id="KW-1015">Disulfide bond</keyword>
<dbReference type="Pfam" id="PF10399">
    <property type="entry name" value="UCR_Fe-S_N"/>
    <property type="match status" value="1"/>
</dbReference>
<dbReference type="EMBL" id="BMFO01000001">
    <property type="protein sequence ID" value="GGF85680.1"/>
    <property type="molecule type" value="Genomic_DNA"/>
</dbReference>
<comment type="subcellular location">
    <subcellularLocation>
        <location evidence="2">Cell membrane</location>
        <topology evidence="2">Single-pass membrane protein</topology>
    </subcellularLocation>
</comment>
<dbReference type="Pfam" id="PF00355">
    <property type="entry name" value="Rieske"/>
    <property type="match status" value="1"/>
</dbReference>
<dbReference type="PROSITE" id="PS51318">
    <property type="entry name" value="TAT"/>
    <property type="match status" value="1"/>
</dbReference>
<evidence type="ECO:0000256" key="13">
    <source>
        <dbReference type="ARBA" id="ARBA00022982"/>
    </source>
</evidence>
<dbReference type="PANTHER" id="PTHR10134">
    <property type="entry name" value="CYTOCHROME B-C1 COMPLEX SUBUNIT RIESKE, MITOCHONDRIAL"/>
    <property type="match status" value="1"/>
</dbReference>
<protein>
    <recommendedName>
        <fullName evidence="6 20">Ubiquinol-cytochrome c reductase iron-sulfur subunit</fullName>
        <ecNumber evidence="5 20">7.1.1.8</ecNumber>
    </recommendedName>
</protein>
<evidence type="ECO:0000313" key="24">
    <source>
        <dbReference type="EMBL" id="GGF85680.1"/>
    </source>
</evidence>
<dbReference type="Gene3D" id="2.102.10.10">
    <property type="entry name" value="Rieske [2Fe-2S] iron-sulphur domain"/>
    <property type="match status" value="1"/>
</dbReference>
<comment type="cofactor">
    <cofactor evidence="20">
        <name>[2Fe-2S] cluster</name>
        <dbReference type="ChEBI" id="CHEBI:190135"/>
    </cofactor>
    <text evidence="20">Binds 1 [2Fe-2S] cluster per subunit.</text>
</comment>
<dbReference type="InterPro" id="IPR006311">
    <property type="entry name" value="TAT_signal"/>
</dbReference>
<comment type="caution">
    <text evidence="24">The sequence shown here is derived from an EMBL/GenBank/DDBJ whole genome shotgun (WGS) entry which is preliminary data.</text>
</comment>
<proteinExistence type="inferred from homology"/>
<feature type="domain" description="Rieske" evidence="23">
    <location>
        <begin position="114"/>
        <end position="194"/>
    </location>
</feature>
<evidence type="ECO:0000256" key="16">
    <source>
        <dbReference type="ARBA" id="ARBA00023014"/>
    </source>
</evidence>
<evidence type="ECO:0000256" key="5">
    <source>
        <dbReference type="ARBA" id="ARBA00012951"/>
    </source>
</evidence>
<dbReference type="InterPro" id="IPR006317">
    <property type="entry name" value="Ubiquinol_cyt_c_Rdtase_Fe-S-su"/>
</dbReference>
<dbReference type="PRINTS" id="PR00162">
    <property type="entry name" value="RIESKE"/>
</dbReference>
<gene>
    <name evidence="24" type="primary">petA</name>
    <name evidence="24" type="ORF">GCM10010960_04610</name>
</gene>
<evidence type="ECO:0000256" key="1">
    <source>
        <dbReference type="ARBA" id="ARBA00002444"/>
    </source>
</evidence>
<evidence type="ECO:0000256" key="21">
    <source>
        <dbReference type="RuleBase" id="RU004497"/>
    </source>
</evidence>
<accession>A0A917CG19</accession>
<keyword evidence="13 20" id="KW-0249">Electron transport</keyword>
<dbReference type="GO" id="GO:0051537">
    <property type="term" value="F:2 iron, 2 sulfur cluster binding"/>
    <property type="evidence" value="ECO:0007669"/>
    <property type="project" value="UniProtKB-KW"/>
</dbReference>
<evidence type="ECO:0000313" key="25">
    <source>
        <dbReference type="Proteomes" id="UP000632858"/>
    </source>
</evidence>
<comment type="subunit">
    <text evidence="4 21">The main subunits of complex b-c1 are: cytochrome b, cytochrome c1 and the Rieske protein.</text>
</comment>
<dbReference type="Gene3D" id="1.20.5.510">
    <property type="entry name" value="Single helix bin"/>
    <property type="match status" value="1"/>
</dbReference>
<evidence type="ECO:0000256" key="8">
    <source>
        <dbReference type="ARBA" id="ARBA00022475"/>
    </source>
</evidence>
<organism evidence="24 25">
    <name type="scientific">Arenimonas maotaiensis</name>
    <dbReference type="NCBI Taxonomy" id="1446479"/>
    <lineage>
        <taxon>Bacteria</taxon>
        <taxon>Pseudomonadati</taxon>
        <taxon>Pseudomonadota</taxon>
        <taxon>Gammaproteobacteria</taxon>
        <taxon>Lysobacterales</taxon>
        <taxon>Lysobacteraceae</taxon>
        <taxon>Arenimonas</taxon>
    </lineage>
</organism>
<evidence type="ECO:0000256" key="15">
    <source>
        <dbReference type="ARBA" id="ARBA00023004"/>
    </source>
</evidence>
<dbReference type="AlphaFoldDB" id="A0A917CG19"/>
<keyword evidence="10" id="KW-0001">2Fe-2S</keyword>
<evidence type="ECO:0000256" key="3">
    <source>
        <dbReference type="ARBA" id="ARBA00010651"/>
    </source>
</evidence>
<dbReference type="GO" id="GO:0046872">
    <property type="term" value="F:metal ion binding"/>
    <property type="evidence" value="ECO:0007669"/>
    <property type="project" value="UniProtKB-KW"/>
</dbReference>
<evidence type="ECO:0000256" key="10">
    <source>
        <dbReference type="ARBA" id="ARBA00022714"/>
    </source>
</evidence>
<dbReference type="EC" id="7.1.1.8" evidence="5 20"/>
<keyword evidence="12" id="KW-1278">Translocase</keyword>
<evidence type="ECO:0000256" key="14">
    <source>
        <dbReference type="ARBA" id="ARBA00022989"/>
    </source>
</evidence>
<dbReference type="InterPro" id="IPR017941">
    <property type="entry name" value="Rieske_2Fe-2S"/>
</dbReference>
<dbReference type="PROSITE" id="PS51296">
    <property type="entry name" value="RIESKE"/>
    <property type="match status" value="1"/>
</dbReference>
<dbReference type="NCBIfam" id="TIGR01416">
    <property type="entry name" value="Rieske_proteo"/>
    <property type="match status" value="1"/>
</dbReference>
<keyword evidence="8" id="KW-1003">Cell membrane</keyword>
<keyword evidence="16" id="KW-0411">Iron-sulfur</keyword>
<dbReference type="CDD" id="cd03470">
    <property type="entry name" value="Rieske_cytochrome_bc1"/>
    <property type="match status" value="1"/>
</dbReference>
<comment type="function">
    <text evidence="1">Component of the ubiquinol-cytochrome c reductase complex (complex III or cytochrome b-c1 complex), which is a respiratory chain that generates an electrochemical potential coupled to ATP synthesis.</text>
</comment>
<evidence type="ECO:0000256" key="7">
    <source>
        <dbReference type="ARBA" id="ARBA00022448"/>
    </source>
</evidence>
<keyword evidence="9" id="KW-0812">Transmembrane</keyword>
<dbReference type="GO" id="GO:0005886">
    <property type="term" value="C:plasma membrane"/>
    <property type="evidence" value="ECO:0007669"/>
    <property type="project" value="UniProtKB-SubCell"/>
</dbReference>
<dbReference type="InterPro" id="IPR036922">
    <property type="entry name" value="Rieske_2Fe-2S_sf"/>
</dbReference>
<evidence type="ECO:0000256" key="18">
    <source>
        <dbReference type="ARBA" id="ARBA00023157"/>
    </source>
</evidence>
<evidence type="ECO:0000256" key="22">
    <source>
        <dbReference type="SAM" id="MobiDB-lite"/>
    </source>
</evidence>
<dbReference type="SUPFAM" id="SSF50022">
    <property type="entry name" value="ISP domain"/>
    <property type="match status" value="1"/>
</dbReference>
<evidence type="ECO:0000259" key="23">
    <source>
        <dbReference type="PROSITE" id="PS51296"/>
    </source>
</evidence>
<comment type="catalytic activity">
    <reaction evidence="19 20">
        <text>a quinol + 2 Fe(III)-[cytochrome c](out) = a quinone + 2 Fe(II)-[cytochrome c](out) + 2 H(+)(out)</text>
        <dbReference type="Rhea" id="RHEA:11484"/>
        <dbReference type="Rhea" id="RHEA-COMP:10350"/>
        <dbReference type="Rhea" id="RHEA-COMP:14399"/>
        <dbReference type="ChEBI" id="CHEBI:15378"/>
        <dbReference type="ChEBI" id="CHEBI:24646"/>
        <dbReference type="ChEBI" id="CHEBI:29033"/>
        <dbReference type="ChEBI" id="CHEBI:29034"/>
        <dbReference type="ChEBI" id="CHEBI:132124"/>
        <dbReference type="EC" id="7.1.1.8"/>
    </reaction>
</comment>
<keyword evidence="11" id="KW-0479">Metal-binding</keyword>
<comment type="miscellaneous">
    <text evidence="20">The Rieske protein is a high potential 2Fe-2S protein.</text>
</comment>
<evidence type="ECO:0000256" key="17">
    <source>
        <dbReference type="ARBA" id="ARBA00023136"/>
    </source>
</evidence>
<keyword evidence="25" id="KW-1185">Reference proteome</keyword>
<keyword evidence="7 20" id="KW-0813">Transport</keyword>
<keyword evidence="14" id="KW-1133">Transmembrane helix</keyword>
<evidence type="ECO:0000256" key="11">
    <source>
        <dbReference type="ARBA" id="ARBA00022723"/>
    </source>
</evidence>
<evidence type="ECO:0000256" key="19">
    <source>
        <dbReference type="ARBA" id="ARBA00029351"/>
    </source>
</evidence>
<evidence type="ECO:0000256" key="4">
    <source>
        <dbReference type="ARBA" id="ARBA00011649"/>
    </source>
</evidence>
<evidence type="ECO:0000256" key="2">
    <source>
        <dbReference type="ARBA" id="ARBA00004162"/>
    </source>
</evidence>
<reference evidence="24" key="2">
    <citation type="submission" date="2020-09" db="EMBL/GenBank/DDBJ databases">
        <authorList>
            <person name="Sun Q."/>
            <person name="Zhou Y."/>
        </authorList>
    </citation>
    <scope>NUCLEOTIDE SEQUENCE</scope>
    <source>
        <strain evidence="24">CGMCC 1.12726</strain>
    </source>
</reference>
<evidence type="ECO:0000256" key="6">
    <source>
        <dbReference type="ARBA" id="ARBA00019816"/>
    </source>
</evidence>
<dbReference type="GO" id="GO:0008121">
    <property type="term" value="F:quinol-cytochrome-c reductase activity"/>
    <property type="evidence" value="ECO:0007669"/>
    <property type="project" value="UniProtKB-EC"/>
</dbReference>
<keyword evidence="17" id="KW-0472">Membrane</keyword>
<feature type="region of interest" description="Disordered" evidence="22">
    <location>
        <begin position="88"/>
        <end position="107"/>
    </location>
</feature>
<keyword evidence="15" id="KW-0408">Iron</keyword>
<dbReference type="InterPro" id="IPR005805">
    <property type="entry name" value="Rieske_Fe-S_prot_C"/>
</dbReference>
<dbReference type="InterPro" id="IPR014349">
    <property type="entry name" value="Rieske_Fe-S_prot"/>
</dbReference>